<dbReference type="EMBL" id="QROO01000001">
    <property type="protein sequence ID" value="RHL41717.1"/>
    <property type="molecule type" value="Genomic_DNA"/>
</dbReference>
<dbReference type="InterPro" id="IPR044770">
    <property type="entry name" value="MFS_spinster-like"/>
</dbReference>
<feature type="transmembrane region" description="Helical" evidence="6">
    <location>
        <begin position="7"/>
        <end position="25"/>
    </location>
</feature>
<reference evidence="8 9" key="1">
    <citation type="submission" date="2018-08" db="EMBL/GenBank/DDBJ databases">
        <title>A genome reference for cultivated species of the human gut microbiota.</title>
        <authorList>
            <person name="Zou Y."/>
            <person name="Xue W."/>
            <person name="Luo G."/>
        </authorList>
    </citation>
    <scope>NUCLEOTIDE SEQUENCE [LARGE SCALE GENOMIC DNA]</scope>
    <source>
        <strain evidence="8 9">AF38-2</strain>
    </source>
</reference>
<evidence type="ECO:0000256" key="3">
    <source>
        <dbReference type="ARBA" id="ARBA00022692"/>
    </source>
</evidence>
<feature type="domain" description="Major facilitator superfamily (MFS) profile" evidence="7">
    <location>
        <begin position="12"/>
        <end position="408"/>
    </location>
</feature>
<dbReference type="InterPro" id="IPR020846">
    <property type="entry name" value="MFS_dom"/>
</dbReference>
<organism evidence="8 9">
    <name type="scientific">Bacteroides xylanisolvens</name>
    <dbReference type="NCBI Taxonomy" id="371601"/>
    <lineage>
        <taxon>Bacteria</taxon>
        <taxon>Pseudomonadati</taxon>
        <taxon>Bacteroidota</taxon>
        <taxon>Bacteroidia</taxon>
        <taxon>Bacteroidales</taxon>
        <taxon>Bacteroidaceae</taxon>
        <taxon>Bacteroides</taxon>
    </lineage>
</organism>
<dbReference type="Proteomes" id="UP000284495">
    <property type="component" value="Unassembled WGS sequence"/>
</dbReference>
<dbReference type="InterPro" id="IPR036259">
    <property type="entry name" value="MFS_trans_sf"/>
</dbReference>
<evidence type="ECO:0000313" key="8">
    <source>
        <dbReference type="EMBL" id="RHL41717.1"/>
    </source>
</evidence>
<feature type="transmembrane region" description="Helical" evidence="6">
    <location>
        <begin position="79"/>
        <end position="99"/>
    </location>
</feature>
<keyword evidence="5 6" id="KW-0472">Membrane</keyword>
<evidence type="ECO:0000256" key="4">
    <source>
        <dbReference type="ARBA" id="ARBA00022989"/>
    </source>
</evidence>
<protein>
    <submittedName>
        <fullName evidence="8">MFS transporter</fullName>
    </submittedName>
</protein>
<dbReference type="PROSITE" id="PS50850">
    <property type="entry name" value="MFS"/>
    <property type="match status" value="1"/>
</dbReference>
<feature type="transmembrane region" description="Helical" evidence="6">
    <location>
        <begin position="258"/>
        <end position="282"/>
    </location>
</feature>
<keyword evidence="2" id="KW-0813">Transport</keyword>
<dbReference type="PROSITE" id="PS00217">
    <property type="entry name" value="SUGAR_TRANSPORT_2"/>
    <property type="match status" value="1"/>
</dbReference>
<feature type="transmembrane region" description="Helical" evidence="6">
    <location>
        <begin position="317"/>
        <end position="334"/>
    </location>
</feature>
<feature type="transmembrane region" description="Helical" evidence="6">
    <location>
        <begin position="355"/>
        <end position="373"/>
    </location>
</feature>
<proteinExistence type="predicted"/>
<dbReference type="PANTHER" id="PTHR23505">
    <property type="entry name" value="SPINSTER"/>
    <property type="match status" value="1"/>
</dbReference>
<feature type="transmembrane region" description="Helical" evidence="6">
    <location>
        <begin position="385"/>
        <end position="404"/>
    </location>
</feature>
<feature type="transmembrane region" description="Helical" evidence="6">
    <location>
        <begin position="53"/>
        <end position="72"/>
    </location>
</feature>
<keyword evidence="3 6" id="KW-0812">Transmembrane</keyword>
<evidence type="ECO:0000256" key="6">
    <source>
        <dbReference type="SAM" id="Phobius"/>
    </source>
</evidence>
<dbReference type="Gene3D" id="1.20.1250.20">
    <property type="entry name" value="MFS general substrate transporter like domains"/>
    <property type="match status" value="2"/>
</dbReference>
<dbReference type="Pfam" id="PF07690">
    <property type="entry name" value="MFS_1"/>
    <property type="match status" value="1"/>
</dbReference>
<feature type="transmembrane region" description="Helical" evidence="6">
    <location>
        <begin position="105"/>
        <end position="125"/>
    </location>
</feature>
<feature type="transmembrane region" description="Helical" evidence="6">
    <location>
        <begin position="137"/>
        <end position="161"/>
    </location>
</feature>
<feature type="transmembrane region" description="Helical" evidence="6">
    <location>
        <begin position="167"/>
        <end position="188"/>
    </location>
</feature>
<dbReference type="PANTHER" id="PTHR23505:SF79">
    <property type="entry name" value="PROTEIN SPINSTER"/>
    <property type="match status" value="1"/>
</dbReference>
<dbReference type="InterPro" id="IPR005829">
    <property type="entry name" value="Sugar_transporter_CS"/>
</dbReference>
<name>A0A415KZR3_9BACE</name>
<dbReference type="AlphaFoldDB" id="A0A415KZR3"/>
<feature type="transmembrane region" description="Helical" evidence="6">
    <location>
        <begin position="294"/>
        <end position="311"/>
    </location>
</feature>
<dbReference type="GO" id="GO:0022857">
    <property type="term" value="F:transmembrane transporter activity"/>
    <property type="evidence" value="ECO:0007669"/>
    <property type="project" value="InterPro"/>
</dbReference>
<comment type="subcellular location">
    <subcellularLocation>
        <location evidence="1">Membrane</location>
        <topology evidence="1">Multi-pass membrane protein</topology>
    </subcellularLocation>
</comment>
<keyword evidence="4 6" id="KW-1133">Transmembrane helix</keyword>
<evidence type="ECO:0000313" key="9">
    <source>
        <dbReference type="Proteomes" id="UP000284495"/>
    </source>
</evidence>
<dbReference type="GO" id="GO:0016020">
    <property type="term" value="C:membrane"/>
    <property type="evidence" value="ECO:0007669"/>
    <property type="project" value="UniProtKB-SubCell"/>
</dbReference>
<gene>
    <name evidence="8" type="ORF">DW027_00140</name>
</gene>
<dbReference type="SUPFAM" id="SSF103473">
    <property type="entry name" value="MFS general substrate transporter"/>
    <property type="match status" value="1"/>
</dbReference>
<accession>A0A415KZR3</accession>
<dbReference type="InterPro" id="IPR011701">
    <property type="entry name" value="MFS"/>
</dbReference>
<comment type="caution">
    <text evidence="8">The sequence shown here is derived from an EMBL/GenBank/DDBJ whole genome shotgun (WGS) entry which is preliminary data.</text>
</comment>
<evidence type="ECO:0000256" key="5">
    <source>
        <dbReference type="ARBA" id="ARBA00023136"/>
    </source>
</evidence>
<dbReference type="RefSeq" id="WP_118218638.1">
    <property type="nucleotide sequence ID" value="NZ_JAQEAW010000004.1"/>
</dbReference>
<evidence type="ECO:0000259" key="7">
    <source>
        <dbReference type="PROSITE" id="PS50850"/>
    </source>
</evidence>
<sequence>MLKDKKSYPWMVVGMLVVVSLLNYLDRQMLATMRPFIMVDIKELESITNFGRLMAIFLWIYAIMSPISGMIADRLNRKWLIVISLFVWSFVTLMMGYTHDISHLYILRALMGISEAFYIPAALSLTADYHQGKTRSLAIGMLTSGIYLGQAIGGFGATVAAHTSWQFTFHSFGLIGISYSLILILLLHEKKTYVIKTDQRKSMKENLSMAFKGLTVLFSNIAFWVMLYYFAALNLPGWTTKNWLPTMFSDSLNMEMEFAGPLSTTTLALSSFIGVFLGGFISDKWVQKNIKGRIYTSVTGLSLIVPALLMMVYGHNIIMIIASAILFGLGFGIYDTNNMPILCQFIPSRYRATGYGLMNFVGIAAGAIITNELGKAFEANYKDLVFLIMIFSVCLSIFLQLKVLNPKTTDMTDELMDKLNKKL</sequence>
<evidence type="ECO:0000256" key="2">
    <source>
        <dbReference type="ARBA" id="ARBA00022448"/>
    </source>
</evidence>
<feature type="transmembrane region" description="Helical" evidence="6">
    <location>
        <begin position="209"/>
        <end position="231"/>
    </location>
</feature>
<evidence type="ECO:0000256" key="1">
    <source>
        <dbReference type="ARBA" id="ARBA00004141"/>
    </source>
</evidence>